<proteinExistence type="predicted"/>
<dbReference type="SUPFAM" id="SSF101898">
    <property type="entry name" value="NHL repeat"/>
    <property type="match status" value="1"/>
</dbReference>
<dbReference type="Gene3D" id="3.40.30.10">
    <property type="entry name" value="Glutaredoxin"/>
    <property type="match status" value="1"/>
</dbReference>
<evidence type="ECO:0000313" key="1">
    <source>
        <dbReference type="EMBL" id="WNH50049.1"/>
    </source>
</evidence>
<gene>
    <name evidence="1" type="ORF">PDM28_07050</name>
</gene>
<dbReference type="InterPro" id="IPR011042">
    <property type="entry name" value="6-blade_b-propeller_TolB-like"/>
</dbReference>
<dbReference type="EMBL" id="CP115543">
    <property type="protein sequence ID" value="WNH50049.1"/>
    <property type="molecule type" value="Genomic_DNA"/>
</dbReference>
<protein>
    <recommendedName>
        <fullName evidence="3">Nhl repeat protein</fullName>
    </recommendedName>
</protein>
<reference evidence="1 2" key="1">
    <citation type="submission" date="2022-12" db="EMBL/GenBank/DDBJ databases">
        <title>Two new species, Stenotrophomonas aracearum and Stenotrophomonas oahuensis, isolated from Anthurium (Araceae family) in Hawaii.</title>
        <authorList>
            <person name="Chunag S.C."/>
            <person name="Dobhal S."/>
            <person name="Alvarez A."/>
            <person name="Arif M."/>
        </authorList>
    </citation>
    <scope>NUCLEOTIDE SEQUENCE [LARGE SCALE GENOMIC DNA]</scope>
    <source>
        <strain evidence="1 2">A5588</strain>
    </source>
</reference>
<dbReference type="InterPro" id="IPR036249">
    <property type="entry name" value="Thioredoxin-like_sf"/>
</dbReference>
<evidence type="ECO:0008006" key="3">
    <source>
        <dbReference type="Google" id="ProtNLM"/>
    </source>
</evidence>
<dbReference type="Proteomes" id="UP001305421">
    <property type="component" value="Chromosome"/>
</dbReference>
<dbReference type="PANTHER" id="PTHR46388">
    <property type="entry name" value="NHL REPEAT-CONTAINING PROTEIN 2"/>
    <property type="match status" value="1"/>
</dbReference>
<dbReference type="RefSeq" id="WP_311184286.1">
    <property type="nucleotide sequence ID" value="NZ_CP115543.1"/>
</dbReference>
<sequence length="471" mass="50956">MNVQLVQDLPEFATWLNAAPTTLTELRGRPVVLAFVNAGSVWCAQRLAELGQWQSRNPGKLQPLILQVPRFDFERTPEQALKLLRRHGVGSPALLDADWDGWRRFNVTAWPTLVLLDSQGREVDRLVGFGDDLDRALNALCQGIASPLDGDAPRLRELSPEPRLPLLFPSALAVSTERLYIADSGHHRILECSHAGRVLRQFGLGTADMMDGGPGEAAFNRPQGLALEREWLYVADTGNHALRRVHLLTGQVDTLCGNGRPGEPREGAVADPRQAPLNHPQGIAVADNQVHIAMAGDNRIWSYHLGQRTLSWRAGSGAMDERDGSGHMAAFAQPTALAAVQQVLYVCDALGSSIRSMQLRGDLVQTLVGQGPWSFGEQDGPRTTALLQYPQAIAMSPDAPVLWIADAGNGRLRTLRLGGGELSTVELPRRLHGPSGLALGGGAVWIAETDAHAVLRFDPVSGVLSDVPISE</sequence>
<name>A0ABY9YGR6_9GAMM</name>
<dbReference type="PANTHER" id="PTHR46388:SF2">
    <property type="entry name" value="NHL REPEAT-CONTAINING PROTEIN 2"/>
    <property type="match status" value="1"/>
</dbReference>
<dbReference type="Gene3D" id="2.120.10.30">
    <property type="entry name" value="TolB, C-terminal domain"/>
    <property type="match status" value="2"/>
</dbReference>
<dbReference type="SUPFAM" id="SSF52833">
    <property type="entry name" value="Thioredoxin-like"/>
    <property type="match status" value="1"/>
</dbReference>
<accession>A0ABY9YGR6</accession>
<organism evidence="1 2">
    <name type="scientific">Stenotrophomonas aracearum</name>
    <dbReference type="NCBI Taxonomy" id="3003272"/>
    <lineage>
        <taxon>Bacteria</taxon>
        <taxon>Pseudomonadati</taxon>
        <taxon>Pseudomonadota</taxon>
        <taxon>Gammaproteobacteria</taxon>
        <taxon>Lysobacterales</taxon>
        <taxon>Lysobacteraceae</taxon>
        <taxon>Stenotrophomonas</taxon>
    </lineage>
</organism>
<keyword evidence="2" id="KW-1185">Reference proteome</keyword>
<evidence type="ECO:0000313" key="2">
    <source>
        <dbReference type="Proteomes" id="UP001305421"/>
    </source>
</evidence>